<dbReference type="GO" id="GO:0016758">
    <property type="term" value="F:hexosyltransferase activity"/>
    <property type="evidence" value="ECO:0007669"/>
    <property type="project" value="UniProtKB-ARBA"/>
</dbReference>
<dbReference type="PANTHER" id="PTHR22916:SF3">
    <property type="entry name" value="UDP-GLCNAC:BETAGAL BETA-1,3-N-ACETYLGLUCOSAMINYLTRANSFERASE-LIKE PROTEIN 1"/>
    <property type="match status" value="1"/>
</dbReference>
<organism evidence="2 3">
    <name type="scientific">Zhenhengia yiwuensis</name>
    <dbReference type="NCBI Taxonomy" id="2763666"/>
    <lineage>
        <taxon>Bacteria</taxon>
        <taxon>Bacillati</taxon>
        <taxon>Bacillota</taxon>
        <taxon>Clostridia</taxon>
        <taxon>Lachnospirales</taxon>
        <taxon>Lachnospiraceae</taxon>
        <taxon>Zhenhengia</taxon>
    </lineage>
</organism>
<dbReference type="Proteomes" id="UP000655830">
    <property type="component" value="Unassembled WGS sequence"/>
</dbReference>
<accession>A0A926IDJ9</accession>
<keyword evidence="3" id="KW-1185">Reference proteome</keyword>
<dbReference type="InterPro" id="IPR001173">
    <property type="entry name" value="Glyco_trans_2-like"/>
</dbReference>
<dbReference type="SUPFAM" id="SSF53448">
    <property type="entry name" value="Nucleotide-diphospho-sugar transferases"/>
    <property type="match status" value="1"/>
</dbReference>
<feature type="domain" description="Glycosyltransferase 2-like" evidence="1">
    <location>
        <begin position="62"/>
        <end position="214"/>
    </location>
</feature>
<dbReference type="Gene3D" id="3.90.550.10">
    <property type="entry name" value="Spore Coat Polysaccharide Biosynthesis Protein SpsA, Chain A"/>
    <property type="match status" value="1"/>
</dbReference>
<comment type="caution">
    <text evidence="2">The sequence shown here is derived from an EMBL/GenBank/DDBJ whole genome shotgun (WGS) entry which is preliminary data.</text>
</comment>
<sequence>MNNLKKIYEHIKYDGIRKTYYKCINKVEQIVISYNYYDTCKKKERDINTKFINEVNNYPKISIVVPVFNVDDRFLIELIESVIKQIYPYWELCLVNAGNLSSNEEIILSYQKNETRIVYKKLEINKGIALNTNEAISLATGDFIAFLDHDDFITQDALSEVANCILQKEPDIIYSDEDKTNEKGNKFFEPHIKPKWSPRTLLSYNYICHFLVVRKRLIDKYGELKEGYEGSQDYEFILRMCENTGKIEHIPKILYHWRVSKTSTAGNIYQKKHAIESSRKVIEDWGKNKNYDLDVRSGEYIGSQIIKSKRKLDENINIIIYDKEIKDKKFIIDKLGHCLGKEKFEVYFYSIDNGRIEKDEEIINQQELYKKLMRNKYTVVLHALTDFTDKELFINLYRETYITNALIVSPLILKDRKTIRSLGLSIKGNSIKRVYEGKKINFQGYMGRLSIAQNVDAIEPITFLIDTKEFIENIGLSFFEIDRWLKYCEKVSFNEQYIVVSPQLKVINDSELIIKENSKIFNVLDKYMNFFQYF</sequence>
<name>A0A926IDJ9_9FIRM</name>
<dbReference type="CDD" id="cd04184">
    <property type="entry name" value="GT2_RfbC_Mx_like"/>
    <property type="match status" value="1"/>
</dbReference>
<dbReference type="AlphaFoldDB" id="A0A926IDJ9"/>
<dbReference type="Pfam" id="PF00535">
    <property type="entry name" value="Glycos_transf_2"/>
    <property type="match status" value="1"/>
</dbReference>
<evidence type="ECO:0000313" key="2">
    <source>
        <dbReference type="EMBL" id="MBC8578934.1"/>
    </source>
</evidence>
<proteinExistence type="predicted"/>
<dbReference type="PANTHER" id="PTHR22916">
    <property type="entry name" value="GLYCOSYLTRANSFERASE"/>
    <property type="match status" value="1"/>
</dbReference>
<gene>
    <name evidence="2" type="ORF">H8718_05225</name>
</gene>
<evidence type="ECO:0000313" key="3">
    <source>
        <dbReference type="Proteomes" id="UP000655830"/>
    </source>
</evidence>
<dbReference type="EMBL" id="JACRSY010000006">
    <property type="protein sequence ID" value="MBC8578934.1"/>
    <property type="molecule type" value="Genomic_DNA"/>
</dbReference>
<dbReference type="InterPro" id="IPR029044">
    <property type="entry name" value="Nucleotide-diphossugar_trans"/>
</dbReference>
<evidence type="ECO:0000259" key="1">
    <source>
        <dbReference type="Pfam" id="PF00535"/>
    </source>
</evidence>
<dbReference type="RefSeq" id="WP_249332097.1">
    <property type="nucleotide sequence ID" value="NZ_JACRSY010000006.1"/>
</dbReference>
<protein>
    <submittedName>
        <fullName evidence="2">Glycosyltransferase</fullName>
    </submittedName>
</protein>
<reference evidence="2" key="1">
    <citation type="submission" date="2020-08" db="EMBL/GenBank/DDBJ databases">
        <title>Genome public.</title>
        <authorList>
            <person name="Liu C."/>
            <person name="Sun Q."/>
        </authorList>
    </citation>
    <scope>NUCLEOTIDE SEQUENCE</scope>
    <source>
        <strain evidence="2">NSJ-12</strain>
    </source>
</reference>